<sequence>METESYTNGGGVAKEIGIANKQTIRGNDFVLRFLAFVVTLVAAIVLGVSKQNELVPFQLVPTLPPINVPASAKWSHMSAFVYFVIVNAIACAYAVISLVLSLANRGKAKGLSLTIILFDLIMMALLYSSVGAAAAVGLIGYKGNTHVRWNKVCDVFGKFCGQVAAAIAISLVGSILFLLLVLFAMLNLHKNRRYKDAFMPPLTDFSTINEMGSSSSNGNKRHKKEAPLADDTMHKERNRRGKMAELYSLLQSLVPTISHIHKATREKIVAESTDYIKCLEEEILRLKKSLVVYKPALSQCRNRVSSVNATVSKGLAFFGIQFQLTQGLMTNIFSVLDKHQAEVLAANISVSDHQLTTLAITVMIGNNE</sequence>
<evidence type="ECO:0000256" key="10">
    <source>
        <dbReference type="ARBA" id="ARBA00023163"/>
    </source>
</evidence>
<dbReference type="InterPro" id="IPR036638">
    <property type="entry name" value="HLH_DNA-bd_sf"/>
</dbReference>
<dbReference type="GO" id="GO:0046983">
    <property type="term" value="F:protein dimerization activity"/>
    <property type="evidence" value="ECO:0007669"/>
    <property type="project" value="InterPro"/>
</dbReference>
<evidence type="ECO:0000256" key="11">
    <source>
        <dbReference type="ARBA" id="ARBA00023242"/>
    </source>
</evidence>
<feature type="transmembrane region" description="Helical" evidence="12">
    <location>
        <begin position="115"/>
        <end position="141"/>
    </location>
</feature>
<dbReference type="SUPFAM" id="SSF47459">
    <property type="entry name" value="HLH, helix-loop-helix DNA-binding domain"/>
    <property type="match status" value="1"/>
</dbReference>
<evidence type="ECO:0000256" key="2">
    <source>
        <dbReference type="ARBA" id="ARBA00004651"/>
    </source>
</evidence>
<dbReference type="InterPro" id="IPR011598">
    <property type="entry name" value="bHLH_dom"/>
</dbReference>
<evidence type="ECO:0000313" key="16">
    <source>
        <dbReference type="Proteomes" id="UP000824120"/>
    </source>
</evidence>
<dbReference type="PANTHER" id="PTHR36488:SF8">
    <property type="entry name" value="CASP-LIKE PROTEIN 1U1"/>
    <property type="match status" value="1"/>
</dbReference>
<evidence type="ECO:0000256" key="4">
    <source>
        <dbReference type="ARBA" id="ARBA00011489"/>
    </source>
</evidence>
<evidence type="ECO:0000256" key="7">
    <source>
        <dbReference type="ARBA" id="ARBA00022989"/>
    </source>
</evidence>
<dbReference type="NCBIfam" id="TIGR01569">
    <property type="entry name" value="A_tha_TIGR01569"/>
    <property type="match status" value="1"/>
</dbReference>
<dbReference type="GO" id="GO:0005634">
    <property type="term" value="C:nucleus"/>
    <property type="evidence" value="ECO:0007669"/>
    <property type="project" value="UniProtKB-SubCell"/>
</dbReference>
<feature type="transmembrane region" description="Helical" evidence="12">
    <location>
        <begin position="29"/>
        <end position="49"/>
    </location>
</feature>
<evidence type="ECO:0000256" key="5">
    <source>
        <dbReference type="ARBA" id="ARBA00022475"/>
    </source>
</evidence>
<dbReference type="AlphaFoldDB" id="A0A9J6AV40"/>
<evidence type="ECO:0000259" key="14">
    <source>
        <dbReference type="PROSITE" id="PS50888"/>
    </source>
</evidence>
<comment type="caution">
    <text evidence="15">The sequence shown here is derived from an EMBL/GenBank/DDBJ whole genome shotgun (WGS) entry which is preliminary data.</text>
</comment>
<keyword evidence="6 12" id="KW-0812">Transmembrane</keyword>
<evidence type="ECO:0000313" key="15">
    <source>
        <dbReference type="EMBL" id="KAG5628217.1"/>
    </source>
</evidence>
<comment type="subunit">
    <text evidence="4 12">Homodimer and heterodimers.</text>
</comment>
<keyword evidence="11" id="KW-0539">Nucleus</keyword>
<dbReference type="Gene3D" id="4.10.280.10">
    <property type="entry name" value="Helix-loop-helix DNA-binding domain"/>
    <property type="match status" value="1"/>
</dbReference>
<evidence type="ECO:0000256" key="13">
    <source>
        <dbReference type="SAM" id="MobiDB-lite"/>
    </source>
</evidence>
<dbReference type="GO" id="GO:0005886">
    <property type="term" value="C:plasma membrane"/>
    <property type="evidence" value="ECO:0007669"/>
    <property type="project" value="UniProtKB-SubCell"/>
</dbReference>
<feature type="transmembrane region" description="Helical" evidence="12">
    <location>
        <begin position="161"/>
        <end position="186"/>
    </location>
</feature>
<dbReference type="PROSITE" id="PS50888">
    <property type="entry name" value="BHLH"/>
    <property type="match status" value="1"/>
</dbReference>
<feature type="region of interest" description="Disordered" evidence="13">
    <location>
        <begin position="212"/>
        <end position="235"/>
    </location>
</feature>
<evidence type="ECO:0000256" key="12">
    <source>
        <dbReference type="RuleBase" id="RU361233"/>
    </source>
</evidence>
<dbReference type="PANTHER" id="PTHR36488">
    <property type="entry name" value="CASP-LIKE PROTEIN 1U1"/>
    <property type="match status" value="1"/>
</dbReference>
<dbReference type="Pfam" id="PF00010">
    <property type="entry name" value="HLH"/>
    <property type="match status" value="1"/>
</dbReference>
<dbReference type="OrthoDB" id="1898688at2759"/>
<protein>
    <recommendedName>
        <fullName evidence="12">CASP-like protein</fullName>
    </recommendedName>
</protein>
<feature type="transmembrane region" description="Helical" evidence="12">
    <location>
        <begin position="79"/>
        <end position="103"/>
    </location>
</feature>
<keyword evidence="10" id="KW-0804">Transcription</keyword>
<evidence type="ECO:0000256" key="6">
    <source>
        <dbReference type="ARBA" id="ARBA00022692"/>
    </source>
</evidence>
<dbReference type="InterPro" id="IPR006702">
    <property type="entry name" value="CASP_dom"/>
</dbReference>
<name>A0A9J6AV40_SOLCO</name>
<keyword evidence="7 12" id="KW-1133">Transmembrane helix</keyword>
<feature type="domain" description="BHLH" evidence="14">
    <location>
        <begin position="227"/>
        <end position="279"/>
    </location>
</feature>
<comment type="subcellular location">
    <subcellularLocation>
        <location evidence="2 12">Cell membrane</location>
        <topology evidence="2 12">Multi-pass membrane protein</topology>
    </subcellularLocation>
    <subcellularLocation>
        <location evidence="1">Nucleus</location>
    </subcellularLocation>
</comment>
<comment type="similarity">
    <text evidence="3 12">Belongs to the Casparian strip membrane proteins (CASP) family.</text>
</comment>
<dbReference type="EMBL" id="JACXVP010000002">
    <property type="protein sequence ID" value="KAG5628217.1"/>
    <property type="molecule type" value="Genomic_DNA"/>
</dbReference>
<keyword evidence="16" id="KW-1185">Reference proteome</keyword>
<dbReference type="InterPro" id="IPR006459">
    <property type="entry name" value="CASP/CASPL"/>
</dbReference>
<dbReference type="InterPro" id="IPR044173">
    <property type="entry name" value="CASPL"/>
</dbReference>
<dbReference type="Pfam" id="PF04535">
    <property type="entry name" value="CASP_dom"/>
    <property type="match status" value="1"/>
</dbReference>
<reference evidence="15 16" key="1">
    <citation type="submission" date="2020-09" db="EMBL/GenBank/DDBJ databases">
        <title>De no assembly of potato wild relative species, Solanum commersonii.</title>
        <authorList>
            <person name="Cho K."/>
        </authorList>
    </citation>
    <scope>NUCLEOTIDE SEQUENCE [LARGE SCALE GENOMIC DNA]</scope>
    <source>
        <strain evidence="15">LZ3.2</strain>
        <tissue evidence="15">Leaf</tissue>
    </source>
</reference>
<keyword evidence="8" id="KW-0805">Transcription regulation</keyword>
<keyword evidence="5 12" id="KW-1003">Cell membrane</keyword>
<evidence type="ECO:0000256" key="8">
    <source>
        <dbReference type="ARBA" id="ARBA00023015"/>
    </source>
</evidence>
<keyword evidence="9 12" id="KW-0472">Membrane</keyword>
<gene>
    <name evidence="15" type="ORF">H5410_013435</name>
</gene>
<accession>A0A9J6AV40</accession>
<evidence type="ECO:0000256" key="1">
    <source>
        <dbReference type="ARBA" id="ARBA00004123"/>
    </source>
</evidence>
<dbReference type="Proteomes" id="UP000824120">
    <property type="component" value="Chromosome 2"/>
</dbReference>
<evidence type="ECO:0000256" key="3">
    <source>
        <dbReference type="ARBA" id="ARBA00007651"/>
    </source>
</evidence>
<organism evidence="15 16">
    <name type="scientific">Solanum commersonii</name>
    <name type="common">Commerson's wild potato</name>
    <name type="synonym">Commerson's nightshade</name>
    <dbReference type="NCBI Taxonomy" id="4109"/>
    <lineage>
        <taxon>Eukaryota</taxon>
        <taxon>Viridiplantae</taxon>
        <taxon>Streptophyta</taxon>
        <taxon>Embryophyta</taxon>
        <taxon>Tracheophyta</taxon>
        <taxon>Spermatophyta</taxon>
        <taxon>Magnoliopsida</taxon>
        <taxon>eudicotyledons</taxon>
        <taxon>Gunneridae</taxon>
        <taxon>Pentapetalae</taxon>
        <taxon>asterids</taxon>
        <taxon>lamiids</taxon>
        <taxon>Solanales</taxon>
        <taxon>Solanaceae</taxon>
        <taxon>Solanoideae</taxon>
        <taxon>Solaneae</taxon>
        <taxon>Solanum</taxon>
    </lineage>
</organism>
<proteinExistence type="inferred from homology"/>
<dbReference type="SMART" id="SM00353">
    <property type="entry name" value="HLH"/>
    <property type="match status" value="1"/>
</dbReference>
<feature type="compositionally biased region" description="Basic and acidic residues" evidence="13">
    <location>
        <begin position="225"/>
        <end position="235"/>
    </location>
</feature>
<evidence type="ECO:0000256" key="9">
    <source>
        <dbReference type="ARBA" id="ARBA00023136"/>
    </source>
</evidence>
<feature type="non-terminal residue" evidence="15">
    <location>
        <position position="1"/>
    </location>
</feature>